<dbReference type="Proteomes" id="UP001499959">
    <property type="component" value="Unassembled WGS sequence"/>
</dbReference>
<evidence type="ECO:0000313" key="3">
    <source>
        <dbReference type="EMBL" id="GAA4783755.1"/>
    </source>
</evidence>
<dbReference type="Pfam" id="PF19313">
    <property type="entry name" value="DUF5916"/>
    <property type="match status" value="1"/>
</dbReference>
<keyword evidence="1" id="KW-0732">Signal</keyword>
<keyword evidence="4" id="KW-1185">Reference proteome</keyword>
<feature type="chain" id="PRO_5045358184" description="DUF5916 domain-containing protein" evidence="1">
    <location>
        <begin position="19"/>
        <end position="744"/>
    </location>
</feature>
<accession>A0ABP9AQP3</accession>
<protein>
    <recommendedName>
        <fullName evidence="2">DUF5916 domain-containing protein</fullName>
    </recommendedName>
</protein>
<proteinExistence type="predicted"/>
<evidence type="ECO:0000259" key="2">
    <source>
        <dbReference type="Pfam" id="PF19313"/>
    </source>
</evidence>
<evidence type="ECO:0000256" key="1">
    <source>
        <dbReference type="SAM" id="SignalP"/>
    </source>
</evidence>
<feature type="domain" description="DUF5916" evidence="2">
    <location>
        <begin position="216"/>
        <end position="315"/>
    </location>
</feature>
<dbReference type="SUPFAM" id="SSF49344">
    <property type="entry name" value="CBD9-like"/>
    <property type="match status" value="1"/>
</dbReference>
<feature type="signal peptide" evidence="1">
    <location>
        <begin position="1"/>
        <end position="18"/>
    </location>
</feature>
<reference evidence="4" key="1">
    <citation type="journal article" date="2019" name="Int. J. Syst. Evol. Microbiol.">
        <title>The Global Catalogue of Microorganisms (GCM) 10K type strain sequencing project: providing services to taxonomists for standard genome sequencing and annotation.</title>
        <authorList>
            <consortium name="The Broad Institute Genomics Platform"/>
            <consortium name="The Broad Institute Genome Sequencing Center for Infectious Disease"/>
            <person name="Wu L."/>
            <person name="Ma J."/>
        </authorList>
    </citation>
    <scope>NUCLEOTIDE SEQUENCE [LARGE SCALE GENOMIC DNA]</scope>
    <source>
        <strain evidence="4">JCM 18204</strain>
    </source>
</reference>
<evidence type="ECO:0000313" key="4">
    <source>
        <dbReference type="Proteomes" id="UP001499959"/>
    </source>
</evidence>
<gene>
    <name evidence="3" type="ORF">GCM10023307_05560</name>
</gene>
<sequence length="744" mass="82742">MRALFIAAAVLMAPPALALDIDGRVDEAEWSGAQRVDDFRMTQPLTREPSRHRTEAMYMATADGLAVAFRNLQPADVPRTRQRFQRDNNGNVDRVNVYVDFDGDGRSGYNFMVALSNGIADSTISNENQFNGDWDGHWSHAVAEDEHGWSAELLIPWHIAPMRNDVGGKRTIGIAFDRVIGDSNERMAWPAISFNEQRYLSALNKVEVPQFSQSLLAVTPYVVGLVDNVDGKADIDAGVDLFWKPSGQFQLSATLNPDFGQVESDGIVVNFGAVETFFGDKRPFFTENQGYFEVPFGSLGNAQQLVYTRRVGAPADDGSGAGDVTAAVKINGSAAGFGYGVFAATEGDSAGRDFYALRATRDFQGQGLGAMVTRVNRPFLDREATVFALDHRWSPNDKWTIRSNLVGSSILQRGDTVRDTGGQLRIDHQIDPAWRQQLYLLHTGGDLQLNDFGFLDRNNFNYARYELSRRITALPETSPYASHQWRYAVSRRVNDDGVKIADAFAINRGSERRDGGNQFMEIAGWTSGHDDLITRGNGVVKHPGRLFLFAERFIPKKKHWSLYGSLRYGAEGLGGVDRGAWTAYIEPNYAVNDNLSFFAGLELQRNPDWLLWRGGNLLGTYGADQVFLNAGSVWLLGSKQELRVRLEALGLDADAKRAWRVAADGTPVRSADVIDDFALRNLGFQVRYRYEFAPLSYLYMAYVRGGAMFDAGAGPYSAREEFAGAFDLRDSEQLLLKLSYRFEI</sequence>
<dbReference type="InterPro" id="IPR045670">
    <property type="entry name" value="DUF5916"/>
</dbReference>
<organism evidence="3 4">
    <name type="scientific">Lysobacter hankyongensis</name>
    <dbReference type="NCBI Taxonomy" id="1176535"/>
    <lineage>
        <taxon>Bacteria</taxon>
        <taxon>Pseudomonadati</taxon>
        <taxon>Pseudomonadota</taxon>
        <taxon>Gammaproteobacteria</taxon>
        <taxon>Lysobacterales</taxon>
        <taxon>Lysobacteraceae</taxon>
        <taxon>Lysobacter</taxon>
    </lineage>
</organism>
<name>A0ABP9AQP3_9GAMM</name>
<dbReference type="RefSeq" id="WP_345301733.1">
    <property type="nucleotide sequence ID" value="NZ_BAABJE010000001.1"/>
</dbReference>
<dbReference type="EMBL" id="BAABJE010000001">
    <property type="protein sequence ID" value="GAA4783755.1"/>
    <property type="molecule type" value="Genomic_DNA"/>
</dbReference>
<comment type="caution">
    <text evidence="3">The sequence shown here is derived from an EMBL/GenBank/DDBJ whole genome shotgun (WGS) entry which is preliminary data.</text>
</comment>
<dbReference type="Gene3D" id="2.60.40.1190">
    <property type="match status" value="1"/>
</dbReference>